<proteinExistence type="predicted"/>
<evidence type="ECO:0000313" key="1">
    <source>
        <dbReference type="EMBL" id="RDX43081.1"/>
    </source>
</evidence>
<protein>
    <submittedName>
        <fullName evidence="1">Uncharacterized protein</fullName>
    </submittedName>
</protein>
<keyword evidence="2" id="KW-1185">Reference proteome</keyword>
<gene>
    <name evidence="1" type="ORF">OH76DRAFT_1245004</name>
</gene>
<dbReference type="EMBL" id="KZ857471">
    <property type="protein sequence ID" value="RDX43081.1"/>
    <property type="molecule type" value="Genomic_DNA"/>
</dbReference>
<evidence type="ECO:0000313" key="2">
    <source>
        <dbReference type="Proteomes" id="UP000256964"/>
    </source>
</evidence>
<dbReference type="Proteomes" id="UP000256964">
    <property type="component" value="Unassembled WGS sequence"/>
</dbReference>
<name>A0A371CS26_9APHY</name>
<reference evidence="1 2" key="1">
    <citation type="journal article" date="2018" name="Biotechnol. Biofuels">
        <title>Integrative visual omics of the white-rot fungus Polyporus brumalis exposes the biotechnological potential of its oxidative enzymes for delignifying raw plant biomass.</title>
        <authorList>
            <person name="Miyauchi S."/>
            <person name="Rancon A."/>
            <person name="Drula E."/>
            <person name="Hage H."/>
            <person name="Chaduli D."/>
            <person name="Favel A."/>
            <person name="Grisel S."/>
            <person name="Henrissat B."/>
            <person name="Herpoel-Gimbert I."/>
            <person name="Ruiz-Duenas F.J."/>
            <person name="Chevret D."/>
            <person name="Hainaut M."/>
            <person name="Lin J."/>
            <person name="Wang M."/>
            <person name="Pangilinan J."/>
            <person name="Lipzen A."/>
            <person name="Lesage-Meessen L."/>
            <person name="Navarro D."/>
            <person name="Riley R."/>
            <person name="Grigoriev I.V."/>
            <person name="Zhou S."/>
            <person name="Raouche S."/>
            <person name="Rosso M.N."/>
        </authorList>
    </citation>
    <scope>NUCLEOTIDE SEQUENCE [LARGE SCALE GENOMIC DNA]</scope>
    <source>
        <strain evidence="1 2">BRFM 1820</strain>
    </source>
</reference>
<dbReference type="AlphaFoldDB" id="A0A371CS26"/>
<sequence length="145" mass="16211">MWKIDGTLSTLGRSDFRVVPRGRLSTKKGAHLVIAGRISTRTDGQVVRRDLWSLCMYRVSNMIDVLFPSNYPRARDQNLMITVLGAIVSACLCSPVCTQSKVSISVLRCAQQLSASTFVDALPFTARNDVRSWYAFARWKNSNPP</sequence>
<organism evidence="1 2">
    <name type="scientific">Lentinus brumalis</name>
    <dbReference type="NCBI Taxonomy" id="2498619"/>
    <lineage>
        <taxon>Eukaryota</taxon>
        <taxon>Fungi</taxon>
        <taxon>Dikarya</taxon>
        <taxon>Basidiomycota</taxon>
        <taxon>Agaricomycotina</taxon>
        <taxon>Agaricomycetes</taxon>
        <taxon>Polyporales</taxon>
        <taxon>Polyporaceae</taxon>
        <taxon>Lentinus</taxon>
    </lineage>
</organism>
<accession>A0A371CS26</accession>